<evidence type="ECO:0000313" key="2">
    <source>
        <dbReference type="Proteomes" id="UP000500938"/>
    </source>
</evidence>
<accession>A0A6M4ISR8</accession>
<dbReference type="Proteomes" id="UP000500938">
    <property type="component" value="Chromosome"/>
</dbReference>
<dbReference type="RefSeq" id="WP_171227145.1">
    <property type="nucleotide sequence ID" value="NZ_CP053085.1"/>
</dbReference>
<reference evidence="1 2" key="1">
    <citation type="submission" date="2020-05" db="EMBL/GenBank/DDBJ databases">
        <title>Complete genome sequence of Gemmatimonas greenlandica TET16.</title>
        <authorList>
            <person name="Zeng Y."/>
        </authorList>
    </citation>
    <scope>NUCLEOTIDE SEQUENCE [LARGE SCALE GENOMIC DNA]</scope>
    <source>
        <strain evidence="1 2">TET16</strain>
    </source>
</reference>
<sequence length="101" mass="10740">MSIDLDVPPTTAAYDVRGAVMRITGVSGGPLEVRVDEGLVFARYLGQEPRIWSDVSVTSVMDLFAADSPVSTFLRKQGALPLRQVLLASLTASIGSSDDQS</sequence>
<proteinExistence type="predicted"/>
<evidence type="ECO:0000313" key="1">
    <source>
        <dbReference type="EMBL" id="QJR37710.1"/>
    </source>
</evidence>
<dbReference type="AlphaFoldDB" id="A0A6M4ISR8"/>
<dbReference type="KEGG" id="ggr:HKW67_20385"/>
<protein>
    <submittedName>
        <fullName evidence="1">Uncharacterized protein</fullName>
    </submittedName>
</protein>
<organism evidence="1 2">
    <name type="scientific">Gemmatimonas groenlandica</name>
    <dbReference type="NCBI Taxonomy" id="2732249"/>
    <lineage>
        <taxon>Bacteria</taxon>
        <taxon>Pseudomonadati</taxon>
        <taxon>Gemmatimonadota</taxon>
        <taxon>Gemmatimonadia</taxon>
        <taxon>Gemmatimonadales</taxon>
        <taxon>Gemmatimonadaceae</taxon>
        <taxon>Gemmatimonas</taxon>
    </lineage>
</organism>
<gene>
    <name evidence="1" type="ORF">HKW67_20385</name>
</gene>
<name>A0A6M4ISR8_9BACT</name>
<keyword evidence="2" id="KW-1185">Reference proteome</keyword>
<dbReference type="EMBL" id="CP053085">
    <property type="protein sequence ID" value="QJR37710.1"/>
    <property type="molecule type" value="Genomic_DNA"/>
</dbReference>